<feature type="region of interest" description="Disordered" evidence="1">
    <location>
        <begin position="78"/>
        <end position="140"/>
    </location>
</feature>
<protein>
    <recommendedName>
        <fullName evidence="2">HMA domain-containing protein</fullName>
    </recommendedName>
</protein>
<dbReference type="Proteomes" id="UP000188268">
    <property type="component" value="Unassembled WGS sequence"/>
</dbReference>
<dbReference type="AlphaFoldDB" id="A0A1R3GH26"/>
<keyword evidence="4" id="KW-1185">Reference proteome</keyword>
<feature type="domain" description="HMA" evidence="2">
    <location>
        <begin position="1"/>
        <end position="64"/>
    </location>
</feature>
<dbReference type="OrthoDB" id="1923658at2759"/>
<comment type="caution">
    <text evidence="3">The sequence shown here is derived from an EMBL/GenBank/DDBJ whole genome shotgun (WGS) entry which is preliminary data.</text>
</comment>
<organism evidence="3 4">
    <name type="scientific">Corchorus capsularis</name>
    <name type="common">Jute</name>
    <dbReference type="NCBI Taxonomy" id="210143"/>
    <lineage>
        <taxon>Eukaryota</taxon>
        <taxon>Viridiplantae</taxon>
        <taxon>Streptophyta</taxon>
        <taxon>Embryophyta</taxon>
        <taxon>Tracheophyta</taxon>
        <taxon>Spermatophyta</taxon>
        <taxon>Magnoliopsida</taxon>
        <taxon>eudicotyledons</taxon>
        <taxon>Gunneridae</taxon>
        <taxon>Pentapetalae</taxon>
        <taxon>rosids</taxon>
        <taxon>malvids</taxon>
        <taxon>Malvales</taxon>
        <taxon>Malvaceae</taxon>
        <taxon>Grewioideae</taxon>
        <taxon>Apeibeae</taxon>
        <taxon>Corchorus</taxon>
    </lineage>
</organism>
<feature type="compositionally biased region" description="Basic and acidic residues" evidence="1">
    <location>
        <begin position="95"/>
        <end position="104"/>
    </location>
</feature>
<accession>A0A1R3GH26</accession>
<name>A0A1R3GH26_COCAP</name>
<evidence type="ECO:0000313" key="3">
    <source>
        <dbReference type="EMBL" id="OMO57320.1"/>
    </source>
</evidence>
<dbReference type="PROSITE" id="PS50846">
    <property type="entry name" value="HMA_2"/>
    <property type="match status" value="1"/>
</dbReference>
<dbReference type="STRING" id="210143.A0A1R3GH26"/>
<evidence type="ECO:0000256" key="1">
    <source>
        <dbReference type="SAM" id="MobiDB-lite"/>
    </source>
</evidence>
<sequence length="180" mass="20748">MKRIVVKLGVCKEKQMKKVMKTVSVMPGIKSINIDMDQRLLTLITDVDVGDLLNEIRNESVLDRLRNKRPCSAKVVLVEPYKEEEEEKKKKKNAQKKDEGKKTDQTAAVAVEAANNSKKEEGNKRRDEHTYSNHHPMNMMPLPPPPYDYFYHPHDPRMIPPYPCKVVTEDQYPTPSCVIC</sequence>
<dbReference type="InterPro" id="IPR006121">
    <property type="entry name" value="HMA_dom"/>
</dbReference>
<dbReference type="GO" id="GO:0046872">
    <property type="term" value="F:metal ion binding"/>
    <property type="evidence" value="ECO:0007669"/>
    <property type="project" value="InterPro"/>
</dbReference>
<evidence type="ECO:0000259" key="2">
    <source>
        <dbReference type="PROSITE" id="PS50846"/>
    </source>
</evidence>
<dbReference type="EMBL" id="AWWV01014384">
    <property type="protein sequence ID" value="OMO57320.1"/>
    <property type="molecule type" value="Genomic_DNA"/>
</dbReference>
<proteinExistence type="predicted"/>
<feature type="compositionally biased region" description="Basic and acidic residues" evidence="1">
    <location>
        <begin position="117"/>
        <end position="131"/>
    </location>
</feature>
<reference evidence="3 4" key="1">
    <citation type="submission" date="2013-09" db="EMBL/GenBank/DDBJ databases">
        <title>Corchorus capsularis genome sequencing.</title>
        <authorList>
            <person name="Alam M."/>
            <person name="Haque M.S."/>
            <person name="Islam M.S."/>
            <person name="Emdad E.M."/>
            <person name="Islam M.M."/>
            <person name="Ahmed B."/>
            <person name="Halim A."/>
            <person name="Hossen Q.M.M."/>
            <person name="Hossain M.Z."/>
            <person name="Ahmed R."/>
            <person name="Khan M.M."/>
            <person name="Islam R."/>
            <person name="Rashid M.M."/>
            <person name="Khan S.A."/>
            <person name="Rahman M.S."/>
            <person name="Alam M."/>
        </authorList>
    </citation>
    <scope>NUCLEOTIDE SEQUENCE [LARGE SCALE GENOMIC DNA]</scope>
    <source>
        <strain evidence="4">cv. CVL-1</strain>
        <tissue evidence="3">Whole seedling</tissue>
    </source>
</reference>
<evidence type="ECO:0000313" key="4">
    <source>
        <dbReference type="Proteomes" id="UP000188268"/>
    </source>
</evidence>
<dbReference type="Gramene" id="OMO57320">
    <property type="protein sequence ID" value="OMO57320"/>
    <property type="gene ID" value="CCACVL1_25836"/>
</dbReference>
<gene>
    <name evidence="3" type="ORF">CCACVL1_25836</name>
</gene>
<dbReference type="Gene3D" id="3.30.70.100">
    <property type="match status" value="1"/>
</dbReference>